<evidence type="ECO:0000259" key="2">
    <source>
        <dbReference type="Pfam" id="PF07589"/>
    </source>
</evidence>
<evidence type="ECO:0000256" key="1">
    <source>
        <dbReference type="SAM" id="SignalP"/>
    </source>
</evidence>
<dbReference type="NCBIfam" id="TIGR02595">
    <property type="entry name" value="PEP_CTERM"/>
    <property type="match status" value="1"/>
</dbReference>
<dbReference type="AlphaFoldDB" id="A0A2W5DT47"/>
<sequence>MKSLVNLAIAALLAVPAGAAMADAYGSGGMGQITITLIDLDPDDGIAPSLSFAAGADFNGPHLYGYVRASTPDEDIYREFERIGQTQASGISGGSSTAWSSASGSASGTAGLGYGPMTVQGSALSGADASGVFYSLIYGSGAQFTLSAHTAVSFSVDGWAHGQTTLGGDPDTGFDEAGGALLELELGGTATDGSLTWDRQQGYAVARYTLDANGLVIGTTEDWSGRLSVSYANMADASADGIFLAKLSASGYSVAAAPVPEPQSAALLLGGLALLALGRRRARQA</sequence>
<dbReference type="EMBL" id="QFOD01000008">
    <property type="protein sequence ID" value="PZP32357.1"/>
    <property type="molecule type" value="Genomic_DNA"/>
</dbReference>
<reference evidence="3 4" key="1">
    <citation type="submission" date="2017-08" db="EMBL/GenBank/DDBJ databases">
        <title>Infants hospitalized years apart are colonized by the same room-sourced microbial strains.</title>
        <authorList>
            <person name="Brooks B."/>
            <person name="Olm M.R."/>
            <person name="Firek B.A."/>
            <person name="Baker R."/>
            <person name="Thomas B.C."/>
            <person name="Morowitz M.J."/>
            <person name="Banfield J.F."/>
        </authorList>
    </citation>
    <scope>NUCLEOTIDE SEQUENCE [LARGE SCALE GENOMIC DNA]</scope>
    <source>
        <strain evidence="3">S2_012_000_R2_81</strain>
    </source>
</reference>
<organism evidence="3 4">
    <name type="scientific">Roseateles depolymerans</name>
    <dbReference type="NCBI Taxonomy" id="76731"/>
    <lineage>
        <taxon>Bacteria</taxon>
        <taxon>Pseudomonadati</taxon>
        <taxon>Pseudomonadota</taxon>
        <taxon>Betaproteobacteria</taxon>
        <taxon>Burkholderiales</taxon>
        <taxon>Sphaerotilaceae</taxon>
        <taxon>Roseateles</taxon>
    </lineage>
</organism>
<name>A0A2W5DT47_9BURK</name>
<protein>
    <recommendedName>
        <fullName evidence="2">Ice-binding protein C-terminal domain-containing protein</fullName>
    </recommendedName>
</protein>
<dbReference type="Proteomes" id="UP000249633">
    <property type="component" value="Unassembled WGS sequence"/>
</dbReference>
<gene>
    <name evidence="3" type="ORF">DI603_09975</name>
</gene>
<accession>A0A2W5DT47</accession>
<keyword evidence="1" id="KW-0732">Signal</keyword>
<feature type="chain" id="PRO_5015979020" description="Ice-binding protein C-terminal domain-containing protein" evidence="1">
    <location>
        <begin position="23"/>
        <end position="285"/>
    </location>
</feature>
<feature type="domain" description="Ice-binding protein C-terminal" evidence="2">
    <location>
        <begin position="258"/>
        <end position="281"/>
    </location>
</feature>
<evidence type="ECO:0000313" key="3">
    <source>
        <dbReference type="EMBL" id="PZP32357.1"/>
    </source>
</evidence>
<comment type="caution">
    <text evidence="3">The sequence shown here is derived from an EMBL/GenBank/DDBJ whole genome shotgun (WGS) entry which is preliminary data.</text>
</comment>
<feature type="signal peptide" evidence="1">
    <location>
        <begin position="1"/>
        <end position="22"/>
    </location>
</feature>
<evidence type="ECO:0000313" key="4">
    <source>
        <dbReference type="Proteomes" id="UP000249633"/>
    </source>
</evidence>
<proteinExistence type="predicted"/>
<dbReference type="InterPro" id="IPR013424">
    <property type="entry name" value="Ice-binding_C"/>
</dbReference>
<dbReference type="Pfam" id="PF07589">
    <property type="entry name" value="PEP-CTERM"/>
    <property type="match status" value="1"/>
</dbReference>